<dbReference type="AlphaFoldDB" id="A0A2K2H6Y8"/>
<feature type="domain" description="Phosphoesterase HXTX" evidence="3">
    <location>
        <begin position="129"/>
        <end position="199"/>
    </location>
</feature>
<comment type="catalytic activity">
    <reaction evidence="2">
        <text>a 3'-end 2',3'-cyclophospho-ribonucleotide-RNA + H2O = a 3'-end 2'-phospho-ribonucleotide-RNA + H(+)</text>
        <dbReference type="Rhea" id="RHEA:11828"/>
        <dbReference type="Rhea" id="RHEA-COMP:10464"/>
        <dbReference type="Rhea" id="RHEA-COMP:17353"/>
        <dbReference type="ChEBI" id="CHEBI:15377"/>
        <dbReference type="ChEBI" id="CHEBI:15378"/>
        <dbReference type="ChEBI" id="CHEBI:83064"/>
        <dbReference type="ChEBI" id="CHEBI:173113"/>
        <dbReference type="EC" id="3.1.4.58"/>
    </reaction>
</comment>
<evidence type="ECO:0000256" key="2">
    <source>
        <dbReference type="HAMAP-Rule" id="MF_01940"/>
    </source>
</evidence>
<evidence type="ECO:0000313" key="5">
    <source>
        <dbReference type="Proteomes" id="UP000236340"/>
    </source>
</evidence>
<proteinExistence type="inferred from homology"/>
<dbReference type="SUPFAM" id="SSF55144">
    <property type="entry name" value="LigT-like"/>
    <property type="match status" value="1"/>
</dbReference>
<feature type="domain" description="Phosphoesterase HXTX" evidence="3">
    <location>
        <begin position="38"/>
        <end position="122"/>
    </location>
</feature>
<comment type="function">
    <text evidence="2">Hydrolyzes RNA 2',3'-cyclic phosphodiester to an RNA 2'-phosphomonoester.</text>
</comment>
<evidence type="ECO:0000259" key="3">
    <source>
        <dbReference type="Pfam" id="PF02834"/>
    </source>
</evidence>
<keyword evidence="1 2" id="KW-0378">Hydrolase</keyword>
<dbReference type="Proteomes" id="UP000236340">
    <property type="component" value="Unassembled WGS sequence"/>
</dbReference>
<dbReference type="PANTHER" id="PTHR35561">
    <property type="entry name" value="RNA 2',3'-CYCLIC PHOSPHODIESTERASE"/>
    <property type="match status" value="1"/>
</dbReference>
<dbReference type="EMBL" id="PPFX01000043">
    <property type="protein sequence ID" value="PNU18993.1"/>
    <property type="molecule type" value="Genomic_DNA"/>
</dbReference>
<dbReference type="HAMAP" id="MF_01940">
    <property type="entry name" value="RNA_CPDase"/>
    <property type="match status" value="1"/>
</dbReference>
<feature type="short sequence motif" description="HXTX 1" evidence="2">
    <location>
        <begin position="71"/>
        <end position="74"/>
    </location>
</feature>
<evidence type="ECO:0000256" key="1">
    <source>
        <dbReference type="ARBA" id="ARBA00022801"/>
    </source>
</evidence>
<gene>
    <name evidence="4" type="ORF">C2E25_14730</name>
</gene>
<feature type="short sequence motif" description="HXTX 2" evidence="2">
    <location>
        <begin position="157"/>
        <end position="160"/>
    </location>
</feature>
<reference evidence="4 5" key="1">
    <citation type="journal article" date="2018" name="Genome Announc.">
        <title>Genome Sequence of Geothermobacter sp. HR-1 Iron Reducer from the Loihi Seamount.</title>
        <authorList>
            <person name="Smith H."/>
            <person name="Abuyen K."/>
            <person name="Tremblay J."/>
            <person name="Savalia P."/>
            <person name="Perez-Rodriguez I."/>
            <person name="Emerson D."/>
            <person name="Tully B."/>
            <person name="Amend J."/>
        </authorList>
    </citation>
    <scope>NUCLEOTIDE SEQUENCE [LARGE SCALE GENOMIC DNA]</scope>
    <source>
        <strain evidence="4 5">HR-1</strain>
    </source>
</reference>
<dbReference type="GO" id="GO:0004113">
    <property type="term" value="F:2',3'-cyclic-nucleotide 3'-phosphodiesterase activity"/>
    <property type="evidence" value="ECO:0007669"/>
    <property type="project" value="InterPro"/>
</dbReference>
<dbReference type="NCBIfam" id="TIGR02258">
    <property type="entry name" value="2_5_ligase"/>
    <property type="match status" value="1"/>
</dbReference>
<sequence length="223" mass="24823">MAVGAAVSTSYCRLKGRRMPSPPPGPEAADLRRSFIAIPLPEEYKKHLEAVQRQIGAILPPIRWSRFDNLHLTLRFLGDRNEETLEQVAVSMLSVARLSAAFEIHFQQLGAFPTPRRARVIWLGPDSLMQLTRLHRKLDDALRSCGIPPDEKPFRPHLTLGRIRGRPLDLSEPLTRLGAIDGGRLRIGSMVLYESRLLPGAARHLPRAEANLGGVTYSDTTAD</sequence>
<dbReference type="Pfam" id="PF02834">
    <property type="entry name" value="LigT_PEase"/>
    <property type="match status" value="2"/>
</dbReference>
<dbReference type="GO" id="GO:0008664">
    <property type="term" value="F:RNA 2',3'-cyclic 3'-phosphodiesterase activity"/>
    <property type="evidence" value="ECO:0007669"/>
    <property type="project" value="UniProtKB-EC"/>
</dbReference>
<evidence type="ECO:0000313" key="4">
    <source>
        <dbReference type="EMBL" id="PNU18993.1"/>
    </source>
</evidence>
<dbReference type="InterPro" id="IPR004175">
    <property type="entry name" value="RNA_CPDase"/>
</dbReference>
<protein>
    <recommendedName>
        <fullName evidence="2">RNA 2',3'-cyclic phosphodiesterase</fullName>
        <shortName evidence="2">RNA 2',3'-CPDase</shortName>
        <ecNumber evidence="2">3.1.4.58</ecNumber>
    </recommendedName>
</protein>
<comment type="similarity">
    <text evidence="2">Belongs to the 2H phosphoesterase superfamily. ThpR family.</text>
</comment>
<comment type="caution">
    <text evidence="4">The sequence shown here is derived from an EMBL/GenBank/DDBJ whole genome shotgun (WGS) entry which is preliminary data.</text>
</comment>
<feature type="active site" description="Proton acceptor" evidence="2">
    <location>
        <position position="157"/>
    </location>
</feature>
<organism evidence="4 5">
    <name type="scientific">Geothermobacter hydrogeniphilus</name>
    <dbReference type="NCBI Taxonomy" id="1969733"/>
    <lineage>
        <taxon>Bacteria</taxon>
        <taxon>Pseudomonadati</taxon>
        <taxon>Thermodesulfobacteriota</taxon>
        <taxon>Desulfuromonadia</taxon>
        <taxon>Desulfuromonadales</taxon>
        <taxon>Geothermobacteraceae</taxon>
        <taxon>Geothermobacter</taxon>
    </lineage>
</organism>
<dbReference type="Gene3D" id="3.90.1140.10">
    <property type="entry name" value="Cyclic phosphodiesterase"/>
    <property type="match status" value="1"/>
</dbReference>
<feature type="active site" description="Proton donor" evidence="2">
    <location>
        <position position="71"/>
    </location>
</feature>
<dbReference type="InterPro" id="IPR009097">
    <property type="entry name" value="Cyclic_Pdiesterase"/>
</dbReference>
<accession>A0A2K2H6Y8</accession>
<dbReference type="EC" id="3.1.4.58" evidence="2"/>
<dbReference type="InterPro" id="IPR014051">
    <property type="entry name" value="Phosphoesterase_HXTX"/>
</dbReference>
<name>A0A2K2H6Y8_9BACT</name>
<dbReference type="PANTHER" id="PTHR35561:SF1">
    <property type="entry name" value="RNA 2',3'-CYCLIC PHOSPHODIESTERASE"/>
    <property type="match status" value="1"/>
</dbReference>